<dbReference type="InterPro" id="IPR036388">
    <property type="entry name" value="WH-like_DNA-bd_sf"/>
</dbReference>
<evidence type="ECO:0000256" key="2">
    <source>
        <dbReference type="ARBA" id="ARBA00023015"/>
    </source>
</evidence>
<keyword evidence="2" id="KW-0805">Transcription regulation</keyword>
<reference evidence="6" key="1">
    <citation type="submission" date="2021-02" db="EMBL/GenBank/DDBJ databases">
        <title>Genome sequence of Rhodospirillales sp. strain TMPK1 isolated from soil.</title>
        <authorList>
            <person name="Nakai R."/>
            <person name="Kusada H."/>
            <person name="Tamaki H."/>
        </authorList>
    </citation>
    <scope>NUCLEOTIDE SEQUENCE</scope>
    <source>
        <strain evidence="6">TMPK1</strain>
    </source>
</reference>
<dbReference type="EMBL" id="BOPV01000001">
    <property type="protein sequence ID" value="GIL38538.1"/>
    <property type="molecule type" value="Genomic_DNA"/>
</dbReference>
<dbReference type="PANTHER" id="PTHR30579">
    <property type="entry name" value="TRANSCRIPTIONAL REGULATOR"/>
    <property type="match status" value="1"/>
</dbReference>
<evidence type="ECO:0000259" key="5">
    <source>
        <dbReference type="PROSITE" id="PS50931"/>
    </source>
</evidence>
<dbReference type="InterPro" id="IPR005119">
    <property type="entry name" value="LysR_subst-bd"/>
</dbReference>
<keyword evidence="3" id="KW-0238">DNA-binding</keyword>
<evidence type="ECO:0000313" key="6">
    <source>
        <dbReference type="EMBL" id="GIL38538.1"/>
    </source>
</evidence>
<dbReference type="InterPro" id="IPR036390">
    <property type="entry name" value="WH_DNA-bd_sf"/>
</dbReference>
<dbReference type="GO" id="GO:0003700">
    <property type="term" value="F:DNA-binding transcription factor activity"/>
    <property type="evidence" value="ECO:0007669"/>
    <property type="project" value="InterPro"/>
</dbReference>
<dbReference type="Proteomes" id="UP000681075">
    <property type="component" value="Unassembled WGS sequence"/>
</dbReference>
<gene>
    <name evidence="6" type="ORF">TMPK1_07750</name>
</gene>
<feature type="domain" description="HTH lysR-type" evidence="5">
    <location>
        <begin position="8"/>
        <end position="65"/>
    </location>
</feature>
<dbReference type="SUPFAM" id="SSF53850">
    <property type="entry name" value="Periplasmic binding protein-like II"/>
    <property type="match status" value="1"/>
</dbReference>
<dbReference type="GO" id="GO:0003677">
    <property type="term" value="F:DNA binding"/>
    <property type="evidence" value="ECO:0007669"/>
    <property type="project" value="UniProtKB-KW"/>
</dbReference>
<organism evidence="6 7">
    <name type="scientific">Roseiterribacter gracilis</name>
    <dbReference type="NCBI Taxonomy" id="2812848"/>
    <lineage>
        <taxon>Bacteria</taxon>
        <taxon>Pseudomonadati</taxon>
        <taxon>Pseudomonadota</taxon>
        <taxon>Alphaproteobacteria</taxon>
        <taxon>Rhodospirillales</taxon>
        <taxon>Roseiterribacteraceae</taxon>
        <taxon>Roseiterribacter</taxon>
    </lineage>
</organism>
<dbReference type="Gene3D" id="3.40.190.10">
    <property type="entry name" value="Periplasmic binding protein-like II"/>
    <property type="match status" value="2"/>
</dbReference>
<comment type="caution">
    <text evidence="6">The sequence shown here is derived from an EMBL/GenBank/DDBJ whole genome shotgun (WGS) entry which is preliminary data.</text>
</comment>
<evidence type="ECO:0000256" key="4">
    <source>
        <dbReference type="ARBA" id="ARBA00023163"/>
    </source>
</evidence>
<dbReference type="AlphaFoldDB" id="A0A8S8X678"/>
<dbReference type="InterPro" id="IPR000847">
    <property type="entry name" value="LysR_HTH_N"/>
</dbReference>
<dbReference type="SUPFAM" id="SSF46785">
    <property type="entry name" value="Winged helix' DNA-binding domain"/>
    <property type="match status" value="1"/>
</dbReference>
<dbReference type="Pfam" id="PF00126">
    <property type="entry name" value="HTH_1"/>
    <property type="match status" value="1"/>
</dbReference>
<dbReference type="Gene3D" id="1.10.10.10">
    <property type="entry name" value="Winged helix-like DNA-binding domain superfamily/Winged helix DNA-binding domain"/>
    <property type="match status" value="1"/>
</dbReference>
<evidence type="ECO:0000256" key="3">
    <source>
        <dbReference type="ARBA" id="ARBA00023125"/>
    </source>
</evidence>
<sequence length="310" mass="32815">MDRTGPTVDLSVLRTLVAAVDLGGFGRAASLLDRSPSAVSLQLRGLEAQLGQRLFRKDGRGVALTETGDVIVSYARRMLELNDEMLTAVRSHAVEGELRFGLPHDLAQGALPATLARYARAHPGVRVQVRVAGNRAVLDLMERGELDVALVFARADPNEKRAGSDVLATLPMIWIGGPTAQIDDPLSLVLLDPPCIFRQAATAALDAAGKPWRVVASSDSVTGLYATVEAGLGITVRTQMGLPPNLRLLSDGLPALPSVDLCLRHAPGVPSAAATRLAELLRVSVAEQLKLADTDIGARTARARSVQARP</sequence>
<dbReference type="PANTHER" id="PTHR30579:SF7">
    <property type="entry name" value="HTH-TYPE TRANSCRIPTIONAL REGULATOR LRHA-RELATED"/>
    <property type="match status" value="1"/>
</dbReference>
<evidence type="ECO:0000256" key="1">
    <source>
        <dbReference type="ARBA" id="ARBA00009437"/>
    </source>
</evidence>
<keyword evidence="4" id="KW-0804">Transcription</keyword>
<dbReference type="RefSeq" id="WP_420241569.1">
    <property type="nucleotide sequence ID" value="NZ_BOPV01000001.1"/>
</dbReference>
<comment type="similarity">
    <text evidence="1">Belongs to the LysR transcriptional regulatory family.</text>
</comment>
<dbReference type="InterPro" id="IPR050176">
    <property type="entry name" value="LTTR"/>
</dbReference>
<accession>A0A8S8X678</accession>
<dbReference type="Pfam" id="PF03466">
    <property type="entry name" value="LysR_substrate"/>
    <property type="match status" value="1"/>
</dbReference>
<keyword evidence="7" id="KW-1185">Reference proteome</keyword>
<proteinExistence type="inferred from homology"/>
<protein>
    <submittedName>
        <fullName evidence="6">LysR family transcriptional regulator</fullName>
    </submittedName>
</protein>
<name>A0A8S8X678_9PROT</name>
<dbReference type="PROSITE" id="PS50931">
    <property type="entry name" value="HTH_LYSR"/>
    <property type="match status" value="1"/>
</dbReference>
<evidence type="ECO:0000313" key="7">
    <source>
        <dbReference type="Proteomes" id="UP000681075"/>
    </source>
</evidence>